<dbReference type="PANTHER" id="PTHR43272:SF32">
    <property type="entry name" value="AMP-DEPENDENT SYNTHETASE_LIGASE DOMAIN-CONTAINING PROTEIN"/>
    <property type="match status" value="1"/>
</dbReference>
<accession>D5V572</accession>
<dbReference type="CDD" id="cd05907">
    <property type="entry name" value="VL_LC_FACS_like"/>
    <property type="match status" value="1"/>
</dbReference>
<sequence length="573" mass="66261">MNPYRFSTYNEMFDYLTTTYDNPTLLNFINANNKYESISALQFKEKVICLCAALQNLGIKKGTMVAIFSKSSPFWLIFDFALQQLGAVSVPIFANISTKNLNFELKDSKCKYIFIDDINRINDIKEEIIFITHNFCIKEKNYYNLDEIIVMGKEICNRLEYVEHKPKEDDIFSIVYTSGNTGDPKGVILSHKNIISQVKDINELIQLDKKEVILSILPLAHIFERAVMSYYISRGVSIYFIDDITNVATLMKTVRPTMMTVVPRLLEKIYYKIKTNISDKPFFSKLIASFAFHYALKENINKDSILFKLFNKLVYSKFREIFGGRIKWLVSGGAPLEKNIYQFFLNIEVPLYQGYGMTEFSPVISTNYPGANRVGTSGKAMPTAEVKIENDELLVKGPSLMKGYLNNEELTKKTIDEKGWLHTGDVASIDEDGYIYIQSRKKDIFKTSTGEYVNAIPIEQELSKNKYIEFAVLISSNRKYTTALLFVDHERYTQHEKSSNLTIDEYFNQSRIQKSIQNHIDRLNKKVNKWEMIIKYKLITKQATIEGGELTPSMKVCREAIENKYKEEIQSMY</sequence>
<dbReference type="InterPro" id="IPR000873">
    <property type="entry name" value="AMP-dep_synth/lig_dom"/>
</dbReference>
<dbReference type="KEGG" id="ant:Arnit_1349"/>
<feature type="domain" description="AMP-dependent synthetase/ligase" evidence="4">
    <location>
        <begin position="30"/>
        <end position="405"/>
    </location>
</feature>
<reference evidence="5 6" key="1">
    <citation type="journal article" date="2010" name="Stand. Genomic Sci.">
        <title>Complete genome sequence of Arcobacter nitrofigilis type strain (CI).</title>
        <authorList>
            <person name="Pati A."/>
            <person name="Gronow S."/>
            <person name="Lapidus A."/>
            <person name="Copeland A."/>
            <person name="Glavina Del Rio T."/>
            <person name="Nolan M."/>
            <person name="Lucas S."/>
            <person name="Tice H."/>
            <person name="Cheng J.F."/>
            <person name="Han C."/>
            <person name="Chertkov O."/>
            <person name="Bruce D."/>
            <person name="Tapia R."/>
            <person name="Goodwin L."/>
            <person name="Pitluck S."/>
            <person name="Liolios K."/>
            <person name="Ivanova N."/>
            <person name="Mavromatis K."/>
            <person name="Chen A."/>
            <person name="Palaniappan K."/>
            <person name="Land M."/>
            <person name="Hauser L."/>
            <person name="Chang Y.J."/>
            <person name="Jeffries C.D."/>
            <person name="Detter J.C."/>
            <person name="Rohde M."/>
            <person name="Goker M."/>
            <person name="Bristow J."/>
            <person name="Eisen J.A."/>
            <person name="Markowitz V."/>
            <person name="Hugenholtz P."/>
            <person name="Klenk H.P."/>
            <person name="Kyrpides N.C."/>
        </authorList>
    </citation>
    <scope>NUCLEOTIDE SEQUENCE [LARGE SCALE GENOMIC DNA]</scope>
    <source>
        <strain evidence="6">ATCC 33309 / DSM 7299 / CCUG 15893 / LMG 7604 / NCTC 12251 / CI</strain>
    </source>
</reference>
<evidence type="ECO:0000256" key="1">
    <source>
        <dbReference type="ARBA" id="ARBA00022598"/>
    </source>
</evidence>
<organism evidence="5 6">
    <name type="scientific">Arcobacter nitrofigilis (strain ATCC 33309 / DSM 7299 / CCUG 15893 / LMG 7604 / NCTC 12251 / CI)</name>
    <name type="common">Campylobacter nitrofigilis</name>
    <dbReference type="NCBI Taxonomy" id="572480"/>
    <lineage>
        <taxon>Bacteria</taxon>
        <taxon>Pseudomonadati</taxon>
        <taxon>Campylobacterota</taxon>
        <taxon>Epsilonproteobacteria</taxon>
        <taxon>Campylobacterales</taxon>
        <taxon>Arcobacteraceae</taxon>
        <taxon>Arcobacter</taxon>
    </lineage>
</organism>
<keyword evidence="6" id="KW-1185">Reference proteome</keyword>
<evidence type="ECO:0000313" key="5">
    <source>
        <dbReference type="EMBL" id="ADG93007.1"/>
    </source>
</evidence>
<dbReference type="Pfam" id="PF23562">
    <property type="entry name" value="AMP-binding_C_3"/>
    <property type="match status" value="1"/>
</dbReference>
<dbReference type="RefSeq" id="WP_013135152.1">
    <property type="nucleotide sequence ID" value="NC_014166.1"/>
</dbReference>
<proteinExistence type="predicted"/>
<protein>
    <submittedName>
        <fullName evidence="5">AMP-dependent synthetase and ligase</fullName>
    </submittedName>
</protein>
<evidence type="ECO:0000256" key="3">
    <source>
        <dbReference type="ARBA" id="ARBA00023098"/>
    </source>
</evidence>
<dbReference type="GO" id="GO:0004467">
    <property type="term" value="F:long-chain fatty acid-CoA ligase activity"/>
    <property type="evidence" value="ECO:0007669"/>
    <property type="project" value="TreeGrafter"/>
</dbReference>
<dbReference type="EMBL" id="CP001999">
    <property type="protein sequence ID" value="ADG93007.1"/>
    <property type="molecule type" value="Genomic_DNA"/>
</dbReference>
<keyword evidence="2" id="KW-0276">Fatty acid metabolism</keyword>
<keyword evidence="1 5" id="KW-0436">Ligase</keyword>
<dbReference type="AlphaFoldDB" id="D5V572"/>
<dbReference type="Gene3D" id="3.40.50.12780">
    <property type="entry name" value="N-terminal domain of ligase-like"/>
    <property type="match status" value="1"/>
</dbReference>
<evidence type="ECO:0000313" key="6">
    <source>
        <dbReference type="Proteomes" id="UP000000939"/>
    </source>
</evidence>
<dbReference type="Pfam" id="PF00501">
    <property type="entry name" value="AMP-binding"/>
    <property type="match status" value="1"/>
</dbReference>
<keyword evidence="3" id="KW-0443">Lipid metabolism</keyword>
<dbReference type="SUPFAM" id="SSF56801">
    <property type="entry name" value="Acetyl-CoA synthetase-like"/>
    <property type="match status" value="1"/>
</dbReference>
<gene>
    <name evidence="5" type="ordered locus">Arnit_1349</name>
</gene>
<dbReference type="InterPro" id="IPR042099">
    <property type="entry name" value="ANL_N_sf"/>
</dbReference>
<dbReference type="PANTHER" id="PTHR43272">
    <property type="entry name" value="LONG-CHAIN-FATTY-ACID--COA LIGASE"/>
    <property type="match status" value="1"/>
</dbReference>
<dbReference type="HOGENOM" id="CLU_000022_45_5_7"/>
<dbReference type="OrthoDB" id="9765680at2"/>
<evidence type="ECO:0000256" key="2">
    <source>
        <dbReference type="ARBA" id="ARBA00022832"/>
    </source>
</evidence>
<evidence type="ECO:0000259" key="4">
    <source>
        <dbReference type="Pfam" id="PF00501"/>
    </source>
</evidence>
<dbReference type="eggNOG" id="COG1022">
    <property type="taxonomic scope" value="Bacteria"/>
</dbReference>
<dbReference type="GO" id="GO:0016020">
    <property type="term" value="C:membrane"/>
    <property type="evidence" value="ECO:0007669"/>
    <property type="project" value="TreeGrafter"/>
</dbReference>
<dbReference type="STRING" id="572480.Arnit_1349"/>
<name>D5V572_ARCNC</name>
<dbReference type="Proteomes" id="UP000000939">
    <property type="component" value="Chromosome"/>
</dbReference>